<name>A0A1E3PID2_9ASCO</name>
<dbReference type="Pfam" id="PF00013">
    <property type="entry name" value="KH_1"/>
    <property type="match status" value="3"/>
</dbReference>
<dbReference type="PROSITE" id="PS50084">
    <property type="entry name" value="KH_TYPE_1"/>
    <property type="match status" value="3"/>
</dbReference>
<feature type="domain" description="K Homology" evidence="4">
    <location>
        <begin position="92"/>
        <end position="163"/>
    </location>
</feature>
<dbReference type="InterPro" id="IPR049786">
    <property type="entry name" value="Rnc1_KH-I_3"/>
</dbReference>
<dbReference type="SMART" id="SM00322">
    <property type="entry name" value="KH"/>
    <property type="match status" value="3"/>
</dbReference>
<evidence type="ECO:0000259" key="4">
    <source>
        <dbReference type="SMART" id="SM00322"/>
    </source>
</evidence>
<evidence type="ECO:0000256" key="2">
    <source>
        <dbReference type="PROSITE-ProRule" id="PRU00117"/>
    </source>
</evidence>
<feature type="domain" description="K Homology" evidence="4">
    <location>
        <begin position="1"/>
        <end position="69"/>
    </location>
</feature>
<evidence type="ECO:0000256" key="3">
    <source>
        <dbReference type="SAM" id="MobiDB-lite"/>
    </source>
</evidence>
<dbReference type="Gene3D" id="3.30.1370.10">
    <property type="entry name" value="K Homology domain, type 1"/>
    <property type="match status" value="3"/>
</dbReference>
<evidence type="ECO:0000313" key="5">
    <source>
        <dbReference type="EMBL" id="ODQ64964.1"/>
    </source>
</evidence>
<proteinExistence type="predicted"/>
<dbReference type="AlphaFoldDB" id="A0A1E3PID2"/>
<dbReference type="InterPro" id="IPR036612">
    <property type="entry name" value="KH_dom_type_1_sf"/>
</dbReference>
<keyword evidence="6" id="KW-1185">Reference proteome</keyword>
<evidence type="ECO:0000256" key="1">
    <source>
        <dbReference type="ARBA" id="ARBA00022737"/>
    </source>
</evidence>
<sequence length="285" mass="30838">LTLRSLVTTKEAGIVIGKAGATVNELRDRARVKAGVSKQANGVPERVLTIVGSVEGVAQAYGMVARALIESPPIGINYHNNALLPPPVPDSGLVTLRLLVYHQQMGVIIGKQGVKIKSIQENFNIKMVASKDMLPQSTERVVEIQGTADNLQNALYEIGNCLMEDVDNLAGTIAYVPHASHYIYMANSRYNANGNNQSNSQNSISDKFSISVDMVGCLIGKGGAKIQHIRRVSGAKISISKQPDEETGERTFTITGTPEANDRAMKMVHDQLESEKQRRTSTAVK</sequence>
<dbReference type="STRING" id="857566.A0A1E3PID2"/>
<feature type="domain" description="K Homology" evidence="4">
    <location>
        <begin position="202"/>
        <end position="273"/>
    </location>
</feature>
<dbReference type="InterPro" id="IPR004088">
    <property type="entry name" value="KH_dom_type_1"/>
</dbReference>
<dbReference type="PANTHER" id="PTHR10288">
    <property type="entry name" value="KH DOMAIN CONTAINING RNA BINDING PROTEIN"/>
    <property type="match status" value="1"/>
</dbReference>
<protein>
    <recommendedName>
        <fullName evidence="4">K Homology domain-containing protein</fullName>
    </recommendedName>
</protein>
<feature type="non-terminal residue" evidence="5">
    <location>
        <position position="285"/>
    </location>
</feature>
<organism evidence="5 6">
    <name type="scientific">Nadsonia fulvescens var. elongata DSM 6958</name>
    <dbReference type="NCBI Taxonomy" id="857566"/>
    <lineage>
        <taxon>Eukaryota</taxon>
        <taxon>Fungi</taxon>
        <taxon>Dikarya</taxon>
        <taxon>Ascomycota</taxon>
        <taxon>Saccharomycotina</taxon>
        <taxon>Dipodascomycetes</taxon>
        <taxon>Dipodascales</taxon>
        <taxon>Dipodascales incertae sedis</taxon>
        <taxon>Nadsonia</taxon>
    </lineage>
</organism>
<accession>A0A1E3PID2</accession>
<dbReference type="SUPFAM" id="SSF54791">
    <property type="entry name" value="Eukaryotic type KH-domain (KH-domain type I)"/>
    <property type="match status" value="3"/>
</dbReference>
<dbReference type="CDD" id="cd22457">
    <property type="entry name" value="KH-I_Rnc1_rpt3"/>
    <property type="match status" value="1"/>
</dbReference>
<evidence type="ECO:0000313" key="6">
    <source>
        <dbReference type="Proteomes" id="UP000095009"/>
    </source>
</evidence>
<reference evidence="5 6" key="1">
    <citation type="journal article" date="2016" name="Proc. Natl. Acad. Sci. U.S.A.">
        <title>Comparative genomics of biotechnologically important yeasts.</title>
        <authorList>
            <person name="Riley R."/>
            <person name="Haridas S."/>
            <person name="Wolfe K.H."/>
            <person name="Lopes M.R."/>
            <person name="Hittinger C.T."/>
            <person name="Goeker M."/>
            <person name="Salamov A.A."/>
            <person name="Wisecaver J.H."/>
            <person name="Long T.M."/>
            <person name="Calvey C.H."/>
            <person name="Aerts A.L."/>
            <person name="Barry K.W."/>
            <person name="Choi C."/>
            <person name="Clum A."/>
            <person name="Coughlan A.Y."/>
            <person name="Deshpande S."/>
            <person name="Douglass A.P."/>
            <person name="Hanson S.J."/>
            <person name="Klenk H.-P."/>
            <person name="LaButti K.M."/>
            <person name="Lapidus A."/>
            <person name="Lindquist E.A."/>
            <person name="Lipzen A.M."/>
            <person name="Meier-Kolthoff J.P."/>
            <person name="Ohm R.A."/>
            <person name="Otillar R.P."/>
            <person name="Pangilinan J.L."/>
            <person name="Peng Y."/>
            <person name="Rokas A."/>
            <person name="Rosa C.A."/>
            <person name="Scheuner C."/>
            <person name="Sibirny A.A."/>
            <person name="Slot J.C."/>
            <person name="Stielow J.B."/>
            <person name="Sun H."/>
            <person name="Kurtzman C.P."/>
            <person name="Blackwell M."/>
            <person name="Grigoriev I.V."/>
            <person name="Jeffries T.W."/>
        </authorList>
    </citation>
    <scope>NUCLEOTIDE SEQUENCE [LARGE SCALE GENOMIC DNA]</scope>
    <source>
        <strain evidence="5 6">DSM 6958</strain>
    </source>
</reference>
<dbReference type="InterPro" id="IPR004087">
    <property type="entry name" value="KH_dom"/>
</dbReference>
<feature type="non-terminal residue" evidence="5">
    <location>
        <position position="1"/>
    </location>
</feature>
<dbReference type="GO" id="GO:0003723">
    <property type="term" value="F:RNA binding"/>
    <property type="evidence" value="ECO:0007669"/>
    <property type="project" value="UniProtKB-UniRule"/>
</dbReference>
<dbReference type="Proteomes" id="UP000095009">
    <property type="component" value="Unassembled WGS sequence"/>
</dbReference>
<keyword evidence="2" id="KW-0694">RNA-binding</keyword>
<keyword evidence="1" id="KW-0677">Repeat</keyword>
<dbReference type="OrthoDB" id="442947at2759"/>
<dbReference type="EMBL" id="KV454410">
    <property type="protein sequence ID" value="ODQ64964.1"/>
    <property type="molecule type" value="Genomic_DNA"/>
</dbReference>
<feature type="region of interest" description="Disordered" evidence="3">
    <location>
        <begin position="241"/>
        <end position="261"/>
    </location>
</feature>
<gene>
    <name evidence="5" type="ORF">NADFUDRAFT_13724</name>
</gene>